<dbReference type="Proteomes" id="UP001611580">
    <property type="component" value="Unassembled WGS sequence"/>
</dbReference>
<dbReference type="SUPFAM" id="SSF51735">
    <property type="entry name" value="NAD(P)-binding Rossmann-fold domains"/>
    <property type="match status" value="1"/>
</dbReference>
<proteinExistence type="predicted"/>
<dbReference type="PANTHER" id="PTHR43431:SF7">
    <property type="entry name" value="OXIDOREDUCTASE, SHORT CHAIN DEHYDROGENASE_REDUCTASE FAMILY (AFU_ORTHOLOGUE AFUA_5G14000)"/>
    <property type="match status" value="1"/>
</dbReference>
<evidence type="ECO:0000256" key="1">
    <source>
        <dbReference type="SAM" id="MobiDB-lite"/>
    </source>
</evidence>
<sequence>MSTSPTMLVLGAGPGLGMSVARRFGKEGYQVGLVSRSADRHPGYLDDLRASGVSAVAVAADVRAPGELRRAIDEVHAELGPVDVVYHGPGADNPSAAPIGILETSPDDVRAAAAQVVDPAVELAGLVLPGMRERGSGAIVYVSGLSAVVPLPFLGPFAPASAALRTYALTLAEATAPDGVHVGSLVVGGLIERGDIHRLLTAGHGHAGGDGAGDAGDDGNLAGTPGSDLPPGAVLDPDDLADSVWRLATGAEREVVANAMGL</sequence>
<evidence type="ECO:0000313" key="3">
    <source>
        <dbReference type="Proteomes" id="UP001611580"/>
    </source>
</evidence>
<gene>
    <name evidence="2" type="ORF">ACH47X_09185</name>
</gene>
<comment type="caution">
    <text evidence="2">The sequence shown here is derived from an EMBL/GenBank/DDBJ whole genome shotgun (WGS) entry which is preliminary data.</text>
</comment>
<dbReference type="Pfam" id="PF00106">
    <property type="entry name" value="adh_short"/>
    <property type="match status" value="1"/>
</dbReference>
<feature type="region of interest" description="Disordered" evidence="1">
    <location>
        <begin position="207"/>
        <end position="235"/>
    </location>
</feature>
<name>A0ABW7XIR4_9MICO</name>
<dbReference type="Gene3D" id="3.40.50.720">
    <property type="entry name" value="NAD(P)-binding Rossmann-like Domain"/>
    <property type="match status" value="1"/>
</dbReference>
<dbReference type="InterPro" id="IPR036291">
    <property type="entry name" value="NAD(P)-bd_dom_sf"/>
</dbReference>
<dbReference type="EMBL" id="JBIRYI010000004">
    <property type="protein sequence ID" value="MFI2487070.1"/>
    <property type="molecule type" value="Genomic_DNA"/>
</dbReference>
<dbReference type="PANTHER" id="PTHR43431">
    <property type="entry name" value="OXIDOREDUCTASE, SHORT CHAIN DEHYDROGENASE/REDUCTASE FAMILY (AFU_ORTHOLOGUE AFUA_5G14000)"/>
    <property type="match status" value="1"/>
</dbReference>
<organism evidence="2 3">
    <name type="scientific">Promicromonospora kroppenstedtii</name>
    <dbReference type="NCBI Taxonomy" id="440482"/>
    <lineage>
        <taxon>Bacteria</taxon>
        <taxon>Bacillati</taxon>
        <taxon>Actinomycetota</taxon>
        <taxon>Actinomycetes</taxon>
        <taxon>Micrococcales</taxon>
        <taxon>Promicromonosporaceae</taxon>
        <taxon>Promicromonospora</taxon>
    </lineage>
</organism>
<dbReference type="RefSeq" id="WP_397403473.1">
    <property type="nucleotide sequence ID" value="NZ_JBIRYI010000004.1"/>
</dbReference>
<dbReference type="InterPro" id="IPR002347">
    <property type="entry name" value="SDR_fam"/>
</dbReference>
<protein>
    <submittedName>
        <fullName evidence="2">SDR family NAD(P)-dependent oxidoreductase</fullName>
    </submittedName>
</protein>
<dbReference type="PRINTS" id="PR00081">
    <property type="entry name" value="GDHRDH"/>
</dbReference>
<evidence type="ECO:0000313" key="2">
    <source>
        <dbReference type="EMBL" id="MFI2487070.1"/>
    </source>
</evidence>
<keyword evidence="3" id="KW-1185">Reference proteome</keyword>
<accession>A0ABW7XIR4</accession>
<reference evidence="2 3" key="1">
    <citation type="submission" date="2024-10" db="EMBL/GenBank/DDBJ databases">
        <title>The Natural Products Discovery Center: Release of the First 8490 Sequenced Strains for Exploring Actinobacteria Biosynthetic Diversity.</title>
        <authorList>
            <person name="Kalkreuter E."/>
            <person name="Kautsar S.A."/>
            <person name="Yang D."/>
            <person name="Bader C.D."/>
            <person name="Teijaro C.N."/>
            <person name="Fluegel L."/>
            <person name="Davis C.M."/>
            <person name="Simpson J.R."/>
            <person name="Lauterbach L."/>
            <person name="Steele A.D."/>
            <person name="Gui C."/>
            <person name="Meng S."/>
            <person name="Li G."/>
            <person name="Viehrig K."/>
            <person name="Ye F."/>
            <person name="Su P."/>
            <person name="Kiefer A.F."/>
            <person name="Nichols A."/>
            <person name="Cepeda A.J."/>
            <person name="Yan W."/>
            <person name="Fan B."/>
            <person name="Jiang Y."/>
            <person name="Adhikari A."/>
            <person name="Zheng C.-J."/>
            <person name="Schuster L."/>
            <person name="Cowan T.M."/>
            <person name="Smanski M.J."/>
            <person name="Chevrette M.G."/>
            <person name="De Carvalho L.P.S."/>
            <person name="Shen B."/>
        </authorList>
    </citation>
    <scope>NUCLEOTIDE SEQUENCE [LARGE SCALE GENOMIC DNA]</scope>
    <source>
        <strain evidence="2 3">NPDC019481</strain>
    </source>
</reference>